<dbReference type="InterPro" id="IPR036291">
    <property type="entry name" value="NAD(P)-bd_dom_sf"/>
</dbReference>
<evidence type="ECO:0000256" key="2">
    <source>
        <dbReference type="SAM" id="MobiDB-lite"/>
    </source>
</evidence>
<evidence type="ECO:0000256" key="1">
    <source>
        <dbReference type="ARBA" id="ARBA00023027"/>
    </source>
</evidence>
<accession>A0ABQ0PWC1</accession>
<protein>
    <submittedName>
        <fullName evidence="3">Nucleoside-diphosphate-sugar epimerase</fullName>
    </submittedName>
</protein>
<gene>
    <name evidence="3" type="ORF">AA0535_0199</name>
</gene>
<dbReference type="RefSeq" id="WP_264814013.1">
    <property type="nucleotide sequence ID" value="NZ_BAPV01000002.1"/>
</dbReference>
<dbReference type="EMBL" id="BAPV01000002">
    <property type="protein sequence ID" value="GBQ83250.1"/>
    <property type="molecule type" value="Genomic_DNA"/>
</dbReference>
<name>A0ABQ0PWC1_9PROT</name>
<dbReference type="Gene3D" id="3.40.50.720">
    <property type="entry name" value="NAD(P)-binding Rossmann-like Domain"/>
    <property type="match status" value="1"/>
</dbReference>
<keyword evidence="4" id="KW-1185">Reference proteome</keyword>
<dbReference type="PANTHER" id="PTHR43574">
    <property type="entry name" value="EPIMERASE-RELATED"/>
    <property type="match status" value="1"/>
</dbReference>
<organism evidence="3 4">
    <name type="scientific">Asaia krungthepensis NRIC 0535</name>
    <dbReference type="NCBI Taxonomy" id="1307925"/>
    <lineage>
        <taxon>Bacteria</taxon>
        <taxon>Pseudomonadati</taxon>
        <taxon>Pseudomonadota</taxon>
        <taxon>Alphaproteobacteria</taxon>
        <taxon>Acetobacterales</taxon>
        <taxon>Acetobacteraceae</taxon>
        <taxon>Asaia</taxon>
    </lineage>
</organism>
<proteinExistence type="predicted"/>
<evidence type="ECO:0000313" key="3">
    <source>
        <dbReference type="EMBL" id="GBQ83250.1"/>
    </source>
</evidence>
<reference evidence="3" key="1">
    <citation type="submission" date="2013-04" db="EMBL/GenBank/DDBJ databases">
        <title>The genome sequencing project of 58 acetic acid bacteria.</title>
        <authorList>
            <person name="Okamoto-Kainuma A."/>
            <person name="Ishikawa M."/>
            <person name="Umino S."/>
            <person name="Koizumi Y."/>
            <person name="Shiwa Y."/>
            <person name="Yoshikawa H."/>
            <person name="Matsutani M."/>
            <person name="Matsushita K."/>
        </authorList>
    </citation>
    <scope>NUCLEOTIDE SEQUENCE</scope>
    <source>
        <strain evidence="3">NRIC 0535</strain>
    </source>
</reference>
<feature type="region of interest" description="Disordered" evidence="2">
    <location>
        <begin position="100"/>
        <end position="119"/>
    </location>
</feature>
<dbReference type="Proteomes" id="UP001062776">
    <property type="component" value="Unassembled WGS sequence"/>
</dbReference>
<evidence type="ECO:0000313" key="4">
    <source>
        <dbReference type="Proteomes" id="UP001062776"/>
    </source>
</evidence>
<sequence>MPPHLVILGQGYSASAVVPLARAQGWHVTGTKRVPEEGSGLIAFDEAGSALGEATHLMISAPPSESGDPAFLRYAALLSKSPKLRWIGYYSTTGVYGDRQGAHVDETTPVSPGQTRSRARVEAEQAWQELARRKSIACDIMRLGGIYGPGRSALDTLRSGKARLIDAPDHLFSRIHRDDIAEGTMAAISTASGCRILHFVDDTPSPQAAVFEEAARLGKFALPPRLSLDEAWESLSPMARSFWSERRVVESRLTQQSLDRRWRFPSYREGLAAILAAEQAPNQVAPEAALKQAEPKP</sequence>
<dbReference type="SUPFAM" id="SSF51735">
    <property type="entry name" value="NAD(P)-binding Rossmann-fold domains"/>
    <property type="match status" value="1"/>
</dbReference>
<comment type="caution">
    <text evidence="3">The sequence shown here is derived from an EMBL/GenBank/DDBJ whole genome shotgun (WGS) entry which is preliminary data.</text>
</comment>
<keyword evidence="1" id="KW-0520">NAD</keyword>